<accession>A0A2T4CEK1</accession>
<protein>
    <submittedName>
        <fullName evidence="1">Uncharacterized protein</fullName>
    </submittedName>
</protein>
<sequence length="232" mass="25594">MPRWPFLFREAHPGPGKLLLVVSRWHMMVGFLAISVVFIGNPSPAVIRRWWGRGPGESRKRMHLHAVAAVLSFACRRAAKSRWVGFGSPLYRAFLFARRLSLTAPPLASLPGKDHGRKSPCRHTSPALASRDRSSFFFRLSTCLRFASPQIGLDTLTPLPRGCGACPSQYDAAGDDGISLSCVVIDRSASIPVSFPADYPRYLHCGPKCLPRHFARGHASWFIDRAGARAMA</sequence>
<organism evidence="1 2">
    <name type="scientific">Trichoderma longibrachiatum ATCC 18648</name>
    <dbReference type="NCBI Taxonomy" id="983965"/>
    <lineage>
        <taxon>Eukaryota</taxon>
        <taxon>Fungi</taxon>
        <taxon>Dikarya</taxon>
        <taxon>Ascomycota</taxon>
        <taxon>Pezizomycotina</taxon>
        <taxon>Sordariomycetes</taxon>
        <taxon>Hypocreomycetidae</taxon>
        <taxon>Hypocreales</taxon>
        <taxon>Hypocreaceae</taxon>
        <taxon>Trichoderma</taxon>
    </lineage>
</organism>
<dbReference type="EMBL" id="KZ679127">
    <property type="protein sequence ID" value="PTB79983.1"/>
    <property type="molecule type" value="Genomic_DNA"/>
</dbReference>
<name>A0A2T4CEK1_TRILO</name>
<proteinExistence type="predicted"/>
<keyword evidence="2" id="KW-1185">Reference proteome</keyword>
<evidence type="ECO:0000313" key="2">
    <source>
        <dbReference type="Proteomes" id="UP000240760"/>
    </source>
</evidence>
<reference evidence="1 2" key="1">
    <citation type="submission" date="2016-07" db="EMBL/GenBank/DDBJ databases">
        <title>Multiple horizontal gene transfer events from other fungi enriched the ability of initially mycotrophic Trichoderma (Ascomycota) to feed on dead plant biomass.</title>
        <authorList>
            <consortium name="DOE Joint Genome Institute"/>
            <person name="Aerts A."/>
            <person name="Atanasova L."/>
            <person name="Chenthamara K."/>
            <person name="Zhang J."/>
            <person name="Grujic M."/>
            <person name="Henrissat B."/>
            <person name="Kuo A."/>
            <person name="Salamov A."/>
            <person name="Lipzen A."/>
            <person name="Labutti K."/>
            <person name="Barry K."/>
            <person name="Miao Y."/>
            <person name="Rahimi M.J."/>
            <person name="Shen Q."/>
            <person name="Grigoriev I.V."/>
            <person name="Kubicek C.P."/>
            <person name="Druzhinina I.S."/>
        </authorList>
    </citation>
    <scope>NUCLEOTIDE SEQUENCE [LARGE SCALE GENOMIC DNA]</scope>
    <source>
        <strain evidence="1 2">ATCC 18648</strain>
    </source>
</reference>
<dbReference type="AlphaFoldDB" id="A0A2T4CEK1"/>
<gene>
    <name evidence="1" type="ORF">M440DRAFT_175977</name>
</gene>
<dbReference type="Proteomes" id="UP000240760">
    <property type="component" value="Unassembled WGS sequence"/>
</dbReference>
<evidence type="ECO:0000313" key="1">
    <source>
        <dbReference type="EMBL" id="PTB79983.1"/>
    </source>
</evidence>